<dbReference type="EnsemblPlants" id="LPERR11G16670.1">
    <property type="protein sequence ID" value="LPERR11G16670.1"/>
    <property type="gene ID" value="LPERR11G16670"/>
</dbReference>
<reference evidence="2 3" key="1">
    <citation type="submission" date="2012-08" db="EMBL/GenBank/DDBJ databases">
        <title>Oryza genome evolution.</title>
        <authorList>
            <person name="Wing R.A."/>
        </authorList>
    </citation>
    <scope>NUCLEOTIDE SEQUENCE</scope>
</reference>
<dbReference type="STRING" id="77586.A0A0D9XUD2"/>
<keyword evidence="3" id="KW-1185">Reference proteome</keyword>
<sequence>MSTSKFLAATCTSSRMVASTVSAFHILHIDNYSLTKSILPGAYISSGKFLAGSKQWWINFYPNVITNTVDDEVTSDTIAFYLNHGASIMPSVQARYRFSILDGYGRPRLELPRRMGVFGRGADGCYGEFIWREDLERRRGELLVGDRLNVRSSGGQILRTASSIICRQVTGSHILRIDGYSHLRRLITNGDHVAS</sequence>
<dbReference type="HOGENOM" id="CLU_1398186_0_0_1"/>
<dbReference type="Gramene" id="LPERR11G16670.1">
    <property type="protein sequence ID" value="LPERR11G16670.1"/>
    <property type="gene ID" value="LPERR11G16670"/>
</dbReference>
<dbReference type="AlphaFoldDB" id="A0A0D9XUD2"/>
<dbReference type="Proteomes" id="UP000032180">
    <property type="component" value="Chromosome 11"/>
</dbReference>
<evidence type="ECO:0000313" key="2">
    <source>
        <dbReference type="EnsemblPlants" id="LPERR11G16670.1"/>
    </source>
</evidence>
<dbReference type="Gene3D" id="2.60.210.10">
    <property type="entry name" value="Apoptosis, Tumor Necrosis Factor Receptor Associated Protein 2, Chain A"/>
    <property type="match status" value="1"/>
</dbReference>
<feature type="domain" description="MATH" evidence="1">
    <location>
        <begin position="22"/>
        <end position="154"/>
    </location>
</feature>
<dbReference type="PANTHER" id="PTHR26379">
    <property type="entry name" value="BTB/POZ AND MATH DOMAIN-CONTAINING PROTEIN 1"/>
    <property type="match status" value="1"/>
</dbReference>
<dbReference type="GO" id="GO:0016567">
    <property type="term" value="P:protein ubiquitination"/>
    <property type="evidence" value="ECO:0007669"/>
    <property type="project" value="InterPro"/>
</dbReference>
<evidence type="ECO:0000313" key="3">
    <source>
        <dbReference type="Proteomes" id="UP000032180"/>
    </source>
</evidence>
<accession>A0A0D9XUD2</accession>
<dbReference type="SUPFAM" id="SSF49599">
    <property type="entry name" value="TRAF domain-like"/>
    <property type="match status" value="1"/>
</dbReference>
<organism evidence="2 3">
    <name type="scientific">Leersia perrieri</name>
    <dbReference type="NCBI Taxonomy" id="77586"/>
    <lineage>
        <taxon>Eukaryota</taxon>
        <taxon>Viridiplantae</taxon>
        <taxon>Streptophyta</taxon>
        <taxon>Embryophyta</taxon>
        <taxon>Tracheophyta</taxon>
        <taxon>Spermatophyta</taxon>
        <taxon>Magnoliopsida</taxon>
        <taxon>Liliopsida</taxon>
        <taxon>Poales</taxon>
        <taxon>Poaceae</taxon>
        <taxon>BOP clade</taxon>
        <taxon>Oryzoideae</taxon>
        <taxon>Oryzeae</taxon>
        <taxon>Oryzinae</taxon>
        <taxon>Leersia</taxon>
    </lineage>
</organism>
<dbReference type="PROSITE" id="PS50144">
    <property type="entry name" value="MATH"/>
    <property type="match status" value="1"/>
</dbReference>
<proteinExistence type="predicted"/>
<reference evidence="3" key="2">
    <citation type="submission" date="2013-12" db="EMBL/GenBank/DDBJ databases">
        <authorList>
            <person name="Yu Y."/>
            <person name="Lee S."/>
            <person name="de Baynast K."/>
            <person name="Wissotski M."/>
            <person name="Liu L."/>
            <person name="Talag J."/>
            <person name="Goicoechea J."/>
            <person name="Angelova A."/>
            <person name="Jetty R."/>
            <person name="Kudrna D."/>
            <person name="Golser W."/>
            <person name="Rivera L."/>
            <person name="Zhang J."/>
            <person name="Wing R."/>
        </authorList>
    </citation>
    <scope>NUCLEOTIDE SEQUENCE</scope>
</reference>
<dbReference type="InterPro" id="IPR002083">
    <property type="entry name" value="MATH/TRAF_dom"/>
</dbReference>
<dbReference type="PANTHER" id="PTHR26379:SF187">
    <property type="entry name" value="OS07G0655300 PROTEIN"/>
    <property type="match status" value="1"/>
</dbReference>
<dbReference type="Pfam" id="PF22486">
    <property type="entry name" value="MATH_2"/>
    <property type="match status" value="1"/>
</dbReference>
<dbReference type="InterPro" id="IPR045005">
    <property type="entry name" value="BPM1-6"/>
</dbReference>
<protein>
    <recommendedName>
        <fullName evidence="1">MATH domain-containing protein</fullName>
    </recommendedName>
</protein>
<evidence type="ECO:0000259" key="1">
    <source>
        <dbReference type="PROSITE" id="PS50144"/>
    </source>
</evidence>
<dbReference type="InterPro" id="IPR008974">
    <property type="entry name" value="TRAF-like"/>
</dbReference>
<name>A0A0D9XUD2_9ORYZ</name>
<reference evidence="2" key="3">
    <citation type="submission" date="2015-04" db="UniProtKB">
        <authorList>
            <consortium name="EnsemblPlants"/>
        </authorList>
    </citation>
    <scope>IDENTIFICATION</scope>
</reference>